<dbReference type="RefSeq" id="WP_192760981.1">
    <property type="nucleotide sequence ID" value="NZ_JADBDZ010000001.1"/>
</dbReference>
<keyword evidence="1" id="KW-0472">Membrane</keyword>
<evidence type="ECO:0000256" key="1">
    <source>
        <dbReference type="SAM" id="Phobius"/>
    </source>
</evidence>
<dbReference type="Proteomes" id="UP000627838">
    <property type="component" value="Unassembled WGS sequence"/>
</dbReference>
<keyword evidence="1" id="KW-0812">Transmembrane</keyword>
<feature type="transmembrane region" description="Helical" evidence="1">
    <location>
        <begin position="74"/>
        <end position="96"/>
    </location>
</feature>
<evidence type="ECO:0000313" key="3">
    <source>
        <dbReference type="EMBL" id="MBE1534633.1"/>
    </source>
</evidence>
<feature type="domain" description="DUF1206" evidence="2">
    <location>
        <begin position="29"/>
        <end position="97"/>
    </location>
</feature>
<dbReference type="InterPro" id="IPR009597">
    <property type="entry name" value="DUF1206"/>
</dbReference>
<comment type="caution">
    <text evidence="3">The sequence shown here is derived from an EMBL/GenBank/DDBJ whole genome shotgun (WGS) entry which is preliminary data.</text>
</comment>
<reference evidence="3 4" key="1">
    <citation type="submission" date="2020-10" db="EMBL/GenBank/DDBJ databases">
        <title>Sequencing the genomes of 1000 actinobacteria strains.</title>
        <authorList>
            <person name="Klenk H.-P."/>
        </authorList>
    </citation>
    <scope>NUCLEOTIDE SEQUENCE [LARGE SCALE GENOMIC DNA]</scope>
    <source>
        <strain evidence="3 4">DSM 46744</strain>
    </source>
</reference>
<name>A0ABR9JW55_9ACTN</name>
<feature type="transmembrane region" description="Helical" evidence="1">
    <location>
        <begin position="248"/>
        <end position="266"/>
    </location>
</feature>
<sequence>MTGVANGGAVRDAGRRAAGHPWFHRLSRVGLVARGLLYILIGVLALQIAFGNGGEEADRSGALTTVADKPGGTVVLWLMTAGFAALALWQFAEALYGRPVPDGHKARERLASAGRGLLYAAGFAAMLGFMFGQEGASSDEQSKTFTARLMGEPGGRWLVLAVAAGFLAVGAYVLYTAARRKFLDELKLGQMGRRVRRAVEPLGAVGNTARGLVIGAAGVFLGYAAISYDPGKAHGLDGTLREFAGTPAGAWGLVAIACGVVLFGVYSCCEARWRKVEAVRPGQGR</sequence>
<keyword evidence="4" id="KW-1185">Reference proteome</keyword>
<organism evidence="3 4">
    <name type="scientific">Actinomadura algeriensis</name>
    <dbReference type="NCBI Taxonomy" id="1679523"/>
    <lineage>
        <taxon>Bacteria</taxon>
        <taxon>Bacillati</taxon>
        <taxon>Actinomycetota</taxon>
        <taxon>Actinomycetes</taxon>
        <taxon>Streptosporangiales</taxon>
        <taxon>Thermomonosporaceae</taxon>
        <taxon>Actinomadura</taxon>
    </lineage>
</organism>
<protein>
    <recommendedName>
        <fullName evidence="2">DUF1206 domain-containing protein</fullName>
    </recommendedName>
</protein>
<evidence type="ECO:0000259" key="2">
    <source>
        <dbReference type="Pfam" id="PF06724"/>
    </source>
</evidence>
<keyword evidence="1" id="KW-1133">Transmembrane helix</keyword>
<dbReference type="EMBL" id="JADBDZ010000001">
    <property type="protein sequence ID" value="MBE1534633.1"/>
    <property type="molecule type" value="Genomic_DNA"/>
</dbReference>
<feature type="transmembrane region" description="Helical" evidence="1">
    <location>
        <begin position="35"/>
        <end position="54"/>
    </location>
</feature>
<accession>A0ABR9JW55</accession>
<proteinExistence type="predicted"/>
<feature type="domain" description="DUF1206" evidence="2">
    <location>
        <begin position="112"/>
        <end position="180"/>
    </location>
</feature>
<dbReference type="Pfam" id="PF06724">
    <property type="entry name" value="DUF1206"/>
    <property type="match status" value="3"/>
</dbReference>
<evidence type="ECO:0000313" key="4">
    <source>
        <dbReference type="Proteomes" id="UP000627838"/>
    </source>
</evidence>
<feature type="domain" description="DUF1206" evidence="2">
    <location>
        <begin position="205"/>
        <end position="274"/>
    </location>
</feature>
<feature type="transmembrane region" description="Helical" evidence="1">
    <location>
        <begin position="199"/>
        <end position="228"/>
    </location>
</feature>
<feature type="transmembrane region" description="Helical" evidence="1">
    <location>
        <begin position="117"/>
        <end position="137"/>
    </location>
</feature>
<feature type="transmembrane region" description="Helical" evidence="1">
    <location>
        <begin position="157"/>
        <end position="178"/>
    </location>
</feature>
<gene>
    <name evidence="3" type="ORF">H4W34_004466</name>
</gene>